<feature type="compositionally biased region" description="Basic and acidic residues" evidence="1">
    <location>
        <begin position="99"/>
        <end position="131"/>
    </location>
</feature>
<dbReference type="EMBL" id="CAUYUJ010015218">
    <property type="protein sequence ID" value="CAK0851234.1"/>
    <property type="molecule type" value="Genomic_DNA"/>
</dbReference>
<name>A0ABN9TY26_9DINO</name>
<feature type="compositionally biased region" description="Pro residues" evidence="1">
    <location>
        <begin position="27"/>
        <end position="37"/>
    </location>
</feature>
<reference evidence="2" key="1">
    <citation type="submission" date="2023-10" db="EMBL/GenBank/DDBJ databases">
        <authorList>
            <person name="Chen Y."/>
            <person name="Shah S."/>
            <person name="Dougan E. K."/>
            <person name="Thang M."/>
            <person name="Chan C."/>
        </authorList>
    </citation>
    <scope>NUCLEOTIDE SEQUENCE [LARGE SCALE GENOMIC DNA]</scope>
</reference>
<organism evidence="2 3">
    <name type="scientific">Prorocentrum cordatum</name>
    <dbReference type="NCBI Taxonomy" id="2364126"/>
    <lineage>
        <taxon>Eukaryota</taxon>
        <taxon>Sar</taxon>
        <taxon>Alveolata</taxon>
        <taxon>Dinophyceae</taxon>
        <taxon>Prorocentrales</taxon>
        <taxon>Prorocentraceae</taxon>
        <taxon>Prorocentrum</taxon>
    </lineage>
</organism>
<accession>A0ABN9TY26</accession>
<feature type="compositionally biased region" description="Basic residues" evidence="1">
    <location>
        <begin position="78"/>
        <end position="92"/>
    </location>
</feature>
<evidence type="ECO:0000313" key="3">
    <source>
        <dbReference type="Proteomes" id="UP001189429"/>
    </source>
</evidence>
<evidence type="ECO:0000256" key="1">
    <source>
        <dbReference type="SAM" id="MobiDB-lite"/>
    </source>
</evidence>
<proteinExistence type="predicted"/>
<comment type="caution">
    <text evidence="2">The sequence shown here is derived from an EMBL/GenBank/DDBJ whole genome shotgun (WGS) entry which is preliminary data.</text>
</comment>
<dbReference type="Proteomes" id="UP001189429">
    <property type="component" value="Unassembled WGS sequence"/>
</dbReference>
<feature type="non-terminal residue" evidence="2">
    <location>
        <position position="1"/>
    </location>
</feature>
<feature type="region of interest" description="Disordered" evidence="1">
    <location>
        <begin position="1"/>
        <end position="146"/>
    </location>
</feature>
<protein>
    <submittedName>
        <fullName evidence="2">Uncharacterized protein</fullName>
    </submittedName>
</protein>
<gene>
    <name evidence="2" type="ORF">PCOR1329_LOCUS43421</name>
</gene>
<feature type="compositionally biased region" description="Low complexity" evidence="1">
    <location>
        <begin position="65"/>
        <end position="74"/>
    </location>
</feature>
<evidence type="ECO:0000313" key="2">
    <source>
        <dbReference type="EMBL" id="CAK0851234.1"/>
    </source>
</evidence>
<sequence>EGIEGTVGPGSRADQEAPHWRAGGAAQPPPQPPPPPSVVVVPIGCRHSPLDLPPLADPAGGGRAGAQLGRGAAGWREGKRRNTGSPVRRRRTGGAPRTTGEHERLRGGRPREAAARPERRGTSESTAREVRGTSGRPPAAKKAGAQ</sequence>
<keyword evidence="3" id="KW-1185">Reference proteome</keyword>